<dbReference type="RefSeq" id="WP_189000582.1">
    <property type="nucleotide sequence ID" value="NZ_BMHP01000016.1"/>
</dbReference>
<name>A0A916ZJL1_9BACL</name>
<sequence>MARRSNKLSESEHSPQLKPLYVVDDFESAMHLFLRDCKIRNISEHTITYYKNGVE</sequence>
<reference evidence="1" key="2">
    <citation type="submission" date="2020-09" db="EMBL/GenBank/DDBJ databases">
        <authorList>
            <person name="Sun Q."/>
            <person name="Zhou Y."/>
        </authorList>
    </citation>
    <scope>NUCLEOTIDE SEQUENCE</scope>
    <source>
        <strain evidence="1">CGMCC 1.15178</strain>
    </source>
</reference>
<dbReference type="EMBL" id="BMHP01000016">
    <property type="protein sequence ID" value="GGE01362.1"/>
    <property type="molecule type" value="Genomic_DNA"/>
</dbReference>
<evidence type="ECO:0000313" key="1">
    <source>
        <dbReference type="EMBL" id="GGE01362.1"/>
    </source>
</evidence>
<reference evidence="1" key="1">
    <citation type="journal article" date="2014" name="Int. J. Syst. Evol. Microbiol.">
        <title>Complete genome sequence of Corynebacterium casei LMG S-19264T (=DSM 44701T), isolated from a smear-ripened cheese.</title>
        <authorList>
            <consortium name="US DOE Joint Genome Institute (JGI-PGF)"/>
            <person name="Walter F."/>
            <person name="Albersmeier A."/>
            <person name="Kalinowski J."/>
            <person name="Ruckert C."/>
        </authorList>
    </citation>
    <scope>NUCLEOTIDE SEQUENCE</scope>
    <source>
        <strain evidence="1">CGMCC 1.15178</strain>
    </source>
</reference>
<dbReference type="Proteomes" id="UP000612456">
    <property type="component" value="Unassembled WGS sequence"/>
</dbReference>
<accession>A0A916ZJL1</accession>
<proteinExistence type="predicted"/>
<keyword evidence="2" id="KW-1185">Reference proteome</keyword>
<protein>
    <submittedName>
        <fullName evidence="1">Uncharacterized protein</fullName>
    </submittedName>
</protein>
<gene>
    <name evidence="1" type="ORF">GCM10010911_70280</name>
</gene>
<evidence type="ECO:0000313" key="2">
    <source>
        <dbReference type="Proteomes" id="UP000612456"/>
    </source>
</evidence>
<dbReference type="AlphaFoldDB" id="A0A916ZJL1"/>
<comment type="caution">
    <text evidence="1">The sequence shown here is derived from an EMBL/GenBank/DDBJ whole genome shotgun (WGS) entry which is preliminary data.</text>
</comment>
<organism evidence="1 2">
    <name type="scientific">Paenibacillus nasutitermitis</name>
    <dbReference type="NCBI Taxonomy" id="1652958"/>
    <lineage>
        <taxon>Bacteria</taxon>
        <taxon>Bacillati</taxon>
        <taxon>Bacillota</taxon>
        <taxon>Bacilli</taxon>
        <taxon>Bacillales</taxon>
        <taxon>Paenibacillaceae</taxon>
        <taxon>Paenibacillus</taxon>
    </lineage>
</organism>